<organism evidence="2 3">
    <name type="scientific">Rhodanobacter ginsengisoli</name>
    <dbReference type="NCBI Taxonomy" id="418646"/>
    <lineage>
        <taxon>Bacteria</taxon>
        <taxon>Pseudomonadati</taxon>
        <taxon>Pseudomonadota</taxon>
        <taxon>Gammaproteobacteria</taxon>
        <taxon>Lysobacterales</taxon>
        <taxon>Rhodanobacteraceae</taxon>
        <taxon>Rhodanobacter</taxon>
    </lineage>
</organism>
<evidence type="ECO:0000256" key="1">
    <source>
        <dbReference type="SAM" id="SignalP"/>
    </source>
</evidence>
<feature type="chain" id="PRO_5045063217" evidence="1">
    <location>
        <begin position="24"/>
        <end position="112"/>
    </location>
</feature>
<comment type="caution">
    <text evidence="2">The sequence shown here is derived from an EMBL/GenBank/DDBJ whole genome shotgun (WGS) entry which is preliminary data.</text>
</comment>
<evidence type="ECO:0000313" key="3">
    <source>
        <dbReference type="Proteomes" id="UP001596114"/>
    </source>
</evidence>
<dbReference type="EMBL" id="JBHSNF010000001">
    <property type="protein sequence ID" value="MFC5525536.1"/>
    <property type="molecule type" value="Genomic_DNA"/>
</dbReference>
<keyword evidence="1" id="KW-0732">Signal</keyword>
<protein>
    <submittedName>
        <fullName evidence="2">Uncharacterized protein</fullName>
    </submittedName>
</protein>
<reference evidence="3" key="1">
    <citation type="journal article" date="2019" name="Int. J. Syst. Evol. Microbiol.">
        <title>The Global Catalogue of Microorganisms (GCM) 10K type strain sequencing project: providing services to taxonomists for standard genome sequencing and annotation.</title>
        <authorList>
            <consortium name="The Broad Institute Genomics Platform"/>
            <consortium name="The Broad Institute Genome Sequencing Center for Infectious Disease"/>
            <person name="Wu L."/>
            <person name="Ma J."/>
        </authorList>
    </citation>
    <scope>NUCLEOTIDE SEQUENCE [LARGE SCALE GENOMIC DNA]</scope>
    <source>
        <strain evidence="3">CGMCC 1.16619</strain>
    </source>
</reference>
<gene>
    <name evidence="2" type="ORF">ACFPPA_07250</name>
</gene>
<accession>A0ABW0QLS4</accession>
<name>A0ABW0QLS4_9GAMM</name>
<keyword evidence="3" id="KW-1185">Reference proteome</keyword>
<sequence length="112" mass="11713">MKRSILMAAAFMGLAGVCNTASAETSHLARYVVSLNNGFAVMGIVAHTSTEFAQAQREANLWEGRRHVSLGPHSIAAVAIEVHGTDPVAAIRALTAEESAVGADADRPDLTN</sequence>
<dbReference type="RefSeq" id="WP_377318710.1">
    <property type="nucleotide sequence ID" value="NZ_JBHSNF010000001.1"/>
</dbReference>
<dbReference type="Proteomes" id="UP001596114">
    <property type="component" value="Unassembled WGS sequence"/>
</dbReference>
<feature type="signal peptide" evidence="1">
    <location>
        <begin position="1"/>
        <end position="23"/>
    </location>
</feature>
<proteinExistence type="predicted"/>
<evidence type="ECO:0000313" key="2">
    <source>
        <dbReference type="EMBL" id="MFC5525536.1"/>
    </source>
</evidence>